<dbReference type="EMBL" id="JRFA01000002">
    <property type="protein sequence ID" value="KGN76371.1"/>
    <property type="molecule type" value="Genomic_DNA"/>
</dbReference>
<evidence type="ECO:0000256" key="1">
    <source>
        <dbReference type="SAM" id="Phobius"/>
    </source>
</evidence>
<proteinExistence type="predicted"/>
<feature type="transmembrane region" description="Helical" evidence="1">
    <location>
        <begin position="57"/>
        <end position="74"/>
    </location>
</feature>
<name>A0A0A2GDG1_9PORP</name>
<organism evidence="2 3">
    <name type="scientific">Porphyromonas macacae</name>
    <dbReference type="NCBI Taxonomy" id="28115"/>
    <lineage>
        <taxon>Bacteria</taxon>
        <taxon>Pseudomonadati</taxon>
        <taxon>Bacteroidota</taxon>
        <taxon>Bacteroidia</taxon>
        <taxon>Bacteroidales</taxon>
        <taxon>Porphyromonadaceae</taxon>
        <taxon>Porphyromonas</taxon>
    </lineage>
</organism>
<gene>
    <name evidence="2" type="ORF">HQ47_00880</name>
</gene>
<evidence type="ECO:0000313" key="3">
    <source>
        <dbReference type="Proteomes" id="UP000030103"/>
    </source>
</evidence>
<feature type="transmembrane region" description="Helical" evidence="1">
    <location>
        <begin position="249"/>
        <end position="265"/>
    </location>
</feature>
<dbReference type="AlphaFoldDB" id="A0A0A2GDG1"/>
<keyword evidence="1" id="KW-0472">Membrane</keyword>
<keyword evidence="3" id="KW-1185">Reference proteome</keyword>
<feature type="transmembrane region" description="Helical" evidence="1">
    <location>
        <begin position="218"/>
        <end position="237"/>
    </location>
</feature>
<dbReference type="Proteomes" id="UP000030103">
    <property type="component" value="Unassembled WGS sequence"/>
</dbReference>
<feature type="transmembrane region" description="Helical" evidence="1">
    <location>
        <begin position="271"/>
        <end position="300"/>
    </location>
</feature>
<feature type="transmembrane region" description="Helical" evidence="1">
    <location>
        <begin position="312"/>
        <end position="334"/>
    </location>
</feature>
<dbReference type="RefSeq" id="WP_036850224.1">
    <property type="nucleotide sequence ID" value="NZ_JBGYTE010000011.1"/>
</dbReference>
<accession>A0A0A2GDG1</accession>
<reference evidence="2 3" key="1">
    <citation type="submission" date="2014-09" db="EMBL/GenBank/DDBJ databases">
        <title>Draft Genome Sequence of Porphyromonas macacae COT-192_OH2859.</title>
        <authorList>
            <person name="Wallis C."/>
            <person name="Deusch O."/>
            <person name="O'Flynn C."/>
            <person name="Davis I."/>
            <person name="Horsfall A."/>
            <person name="Kirkwood N."/>
            <person name="Harris S."/>
            <person name="Eisen J.A."/>
            <person name="Coil D.A."/>
            <person name="Darling A.E."/>
            <person name="Jospin G."/>
            <person name="Alexiev A."/>
        </authorList>
    </citation>
    <scope>NUCLEOTIDE SEQUENCE [LARGE SCALE GENOMIC DNA]</scope>
    <source>
        <strain evidence="3">COT-192 OH2859</strain>
    </source>
</reference>
<feature type="transmembrane region" description="Helical" evidence="1">
    <location>
        <begin position="191"/>
        <end position="212"/>
    </location>
</feature>
<sequence length="453" mass="52311">MVRTEIVHTKDNGDIEYKVLNYTNYLIKGLGWCIALLLACLFCFFVQKWIVSCFLNAISWAFALCAIALFGFLYRRSNLIGRAEACLVIDAIHFIVEKDAILQNQKVVNIKFFSDTLNSYGAIDEEYVLALLSDKTVLKYSIDQLNSEDKQYNHKLLKKEFSICTNDIQKQKILKPCMWSKILRSPTFVKLIIWTIIIGILAIGATVMFLILTNIQDSYDFIVLFFSLFGLLAFIPLHSYMDKKLPKNSFYNVVRFILSIPSFVLELSKLFIPFMTIIMMFVLMFAYSFLPVFLIVMGIELLGLTITLNAKLFIFLTFPFIIAAQVSGLIRNIILKKGLFSLNDHHFYFFMRELVKFLYTKENLNFIIYAGYFIFLTVSTFKALQDGAALLSQDIDLIVTKSFLVYIACTSMFDRKKSSNLEGSKLLTLLIKMLLASDDETWKQKRKSHRLYD</sequence>
<keyword evidence="1" id="KW-0812">Transmembrane</keyword>
<feature type="transmembrane region" description="Helical" evidence="1">
    <location>
        <begin position="30"/>
        <end position="51"/>
    </location>
</feature>
<evidence type="ECO:0000313" key="2">
    <source>
        <dbReference type="EMBL" id="KGN76371.1"/>
    </source>
</evidence>
<protein>
    <submittedName>
        <fullName evidence="2">Uncharacterized protein</fullName>
    </submittedName>
</protein>
<keyword evidence="1" id="KW-1133">Transmembrane helix</keyword>
<dbReference type="OrthoDB" id="1079545at2"/>
<comment type="caution">
    <text evidence="2">The sequence shown here is derived from an EMBL/GenBank/DDBJ whole genome shotgun (WGS) entry which is preliminary data.</text>
</comment>